<protein>
    <submittedName>
        <fullName evidence="2">Putative integral membrane efflux protein</fullName>
    </submittedName>
</protein>
<accession>A0A0G4K3F6</accession>
<gene>
    <name evidence="2" type="ORF">BN1221_05009</name>
</gene>
<evidence type="ECO:0000313" key="3">
    <source>
        <dbReference type="Proteomes" id="UP000044377"/>
    </source>
</evidence>
<keyword evidence="1" id="KW-1133">Transmembrane helix</keyword>
<evidence type="ECO:0000256" key="1">
    <source>
        <dbReference type="SAM" id="Phobius"/>
    </source>
</evidence>
<keyword evidence="3" id="KW-1185">Reference proteome</keyword>
<evidence type="ECO:0000313" key="2">
    <source>
        <dbReference type="EMBL" id="CPR21655.1"/>
    </source>
</evidence>
<feature type="transmembrane region" description="Helical" evidence="1">
    <location>
        <begin position="20"/>
        <end position="40"/>
    </location>
</feature>
<dbReference type="AlphaFoldDB" id="A0A0G4K3F6"/>
<sequence>MLASGASALSRQVIGVTLFAGRLAAAGVGILFIPALYLHIQRLRERYRQRPAARH</sequence>
<keyword evidence="1" id="KW-0812">Transmembrane</keyword>
<name>A0A0G4K3F6_9GAMM</name>
<dbReference type="Proteomes" id="UP000044377">
    <property type="component" value="Unassembled WGS sequence"/>
</dbReference>
<keyword evidence="1" id="KW-0472">Membrane</keyword>
<dbReference type="EMBL" id="CGIG01000001">
    <property type="protein sequence ID" value="CPR21655.1"/>
    <property type="molecule type" value="Genomic_DNA"/>
</dbReference>
<organism evidence="2 3">
    <name type="scientific">Brenneria goodwinii</name>
    <dbReference type="NCBI Taxonomy" id="1109412"/>
    <lineage>
        <taxon>Bacteria</taxon>
        <taxon>Pseudomonadati</taxon>
        <taxon>Pseudomonadota</taxon>
        <taxon>Gammaproteobacteria</taxon>
        <taxon>Enterobacterales</taxon>
        <taxon>Pectobacteriaceae</taxon>
        <taxon>Brenneria</taxon>
    </lineage>
</organism>
<dbReference type="STRING" id="1109412.BN1221_05009"/>
<proteinExistence type="predicted"/>
<reference evidence="3" key="1">
    <citation type="submission" date="2015-01" db="EMBL/GenBank/DDBJ databases">
        <authorList>
            <person name="Paterson Steve"/>
        </authorList>
    </citation>
    <scope>NUCLEOTIDE SEQUENCE [LARGE SCALE GENOMIC DNA]</scope>
    <source>
        <strain evidence="3">OBR1</strain>
    </source>
</reference>